<keyword evidence="5" id="KW-0238">DNA-binding</keyword>
<evidence type="ECO:0000256" key="3">
    <source>
        <dbReference type="ARBA" id="ARBA00022821"/>
    </source>
</evidence>
<dbReference type="GO" id="GO:0009873">
    <property type="term" value="P:ethylene-activated signaling pathway"/>
    <property type="evidence" value="ECO:0007669"/>
    <property type="project" value="UniProtKB-KW"/>
</dbReference>
<reference evidence="11 12" key="1">
    <citation type="journal article" date="2017" name="Genome Biol.">
        <title>New reference genome sequences of hot pepper reveal the massive evolution of plant disease-resistance genes by retroduplication.</title>
        <authorList>
            <person name="Kim S."/>
            <person name="Park J."/>
            <person name="Yeom S.I."/>
            <person name="Kim Y.M."/>
            <person name="Seo E."/>
            <person name="Kim K.T."/>
            <person name="Kim M.S."/>
            <person name="Lee J.M."/>
            <person name="Cheong K."/>
            <person name="Shin H.S."/>
            <person name="Kim S.B."/>
            <person name="Han K."/>
            <person name="Lee J."/>
            <person name="Park M."/>
            <person name="Lee H.A."/>
            <person name="Lee H.Y."/>
            <person name="Lee Y."/>
            <person name="Oh S."/>
            <person name="Lee J.H."/>
            <person name="Choi E."/>
            <person name="Choi E."/>
            <person name="Lee S.E."/>
            <person name="Jeon J."/>
            <person name="Kim H."/>
            <person name="Choi G."/>
            <person name="Song H."/>
            <person name="Lee J."/>
            <person name="Lee S.C."/>
            <person name="Kwon J.K."/>
            <person name="Lee H.Y."/>
            <person name="Koo N."/>
            <person name="Hong Y."/>
            <person name="Kim R.W."/>
            <person name="Kang W.H."/>
            <person name="Huh J.H."/>
            <person name="Kang B.C."/>
            <person name="Yang T.J."/>
            <person name="Lee Y.H."/>
            <person name="Bennetzen J.L."/>
            <person name="Choi D."/>
        </authorList>
    </citation>
    <scope>NUCLEOTIDE SEQUENCE [LARGE SCALE GENOMIC DNA]</scope>
    <source>
        <strain evidence="12">cv. PBC81</strain>
    </source>
</reference>
<dbReference type="OrthoDB" id="1931494at2759"/>
<dbReference type="SUPFAM" id="SSF54171">
    <property type="entry name" value="DNA-binding domain"/>
    <property type="match status" value="1"/>
</dbReference>
<feature type="domain" description="AP2/ERF" evidence="10">
    <location>
        <begin position="27"/>
        <end position="84"/>
    </location>
</feature>
<comment type="caution">
    <text evidence="11">The sequence shown here is derived from an EMBL/GenBank/DDBJ whole genome shotgun (WGS) entry which is preliminary data.</text>
</comment>
<keyword evidence="12" id="KW-1185">Reference proteome</keyword>
<evidence type="ECO:0000313" key="12">
    <source>
        <dbReference type="Proteomes" id="UP000224567"/>
    </source>
</evidence>
<evidence type="ECO:0000256" key="1">
    <source>
        <dbReference type="ARBA" id="ARBA00004123"/>
    </source>
</evidence>
<feature type="compositionally biased region" description="Basic and acidic residues" evidence="9">
    <location>
        <begin position="1"/>
        <end position="26"/>
    </location>
</feature>
<dbReference type="PANTHER" id="PTHR31677:SF248">
    <property type="entry name" value="OS04G0669200 PROTEIN"/>
    <property type="match status" value="1"/>
</dbReference>
<dbReference type="STRING" id="33114.A0A2G2WCT1"/>
<accession>A0A2G2WCT1</accession>
<dbReference type="GO" id="GO:0006952">
    <property type="term" value="P:defense response"/>
    <property type="evidence" value="ECO:0007669"/>
    <property type="project" value="UniProtKB-KW"/>
</dbReference>
<proteinExistence type="predicted"/>
<gene>
    <name evidence="11" type="ORF">CQW23_17089</name>
</gene>
<evidence type="ECO:0000256" key="9">
    <source>
        <dbReference type="SAM" id="MobiDB-lite"/>
    </source>
</evidence>
<feature type="region of interest" description="Disordered" evidence="9">
    <location>
        <begin position="115"/>
        <end position="139"/>
    </location>
</feature>
<evidence type="ECO:0000256" key="5">
    <source>
        <dbReference type="ARBA" id="ARBA00023125"/>
    </source>
</evidence>
<dbReference type="PANTHER" id="PTHR31677">
    <property type="entry name" value="AP2 DOMAIN CLASS TRANSCRIPTION FACTOR"/>
    <property type="match status" value="1"/>
</dbReference>
<name>A0A2G2WCT1_CAPBA</name>
<dbReference type="Proteomes" id="UP000224567">
    <property type="component" value="Unassembled WGS sequence"/>
</dbReference>
<dbReference type="InterPro" id="IPR001471">
    <property type="entry name" value="AP2/ERF_dom"/>
</dbReference>
<evidence type="ECO:0000256" key="4">
    <source>
        <dbReference type="ARBA" id="ARBA00023015"/>
    </source>
</evidence>
<dbReference type="Pfam" id="PF00847">
    <property type="entry name" value="AP2"/>
    <property type="match status" value="1"/>
</dbReference>
<evidence type="ECO:0000256" key="6">
    <source>
        <dbReference type="ARBA" id="ARBA00023159"/>
    </source>
</evidence>
<dbReference type="Gene3D" id="3.30.730.10">
    <property type="entry name" value="AP2/ERF domain"/>
    <property type="match status" value="1"/>
</dbReference>
<keyword evidence="7" id="KW-0804">Transcription</keyword>
<keyword evidence="2" id="KW-0936">Ethylene signaling pathway</keyword>
<keyword evidence="8" id="KW-0539">Nucleus</keyword>
<dbReference type="CDD" id="cd00018">
    <property type="entry name" value="AP2"/>
    <property type="match status" value="1"/>
</dbReference>
<evidence type="ECO:0000256" key="2">
    <source>
        <dbReference type="ARBA" id="ARBA00022745"/>
    </source>
</evidence>
<evidence type="ECO:0000259" key="10">
    <source>
        <dbReference type="PROSITE" id="PS51032"/>
    </source>
</evidence>
<dbReference type="PROSITE" id="PS51032">
    <property type="entry name" value="AP2_ERF"/>
    <property type="match status" value="1"/>
</dbReference>
<sequence length="370" mass="40766">MRHRKSSELKRPGSDNLKQPETDPPPRYRGVRKRPWGRFAAEIRDPIKKTRVWLGTFDTAEDAARAYDDAARALRGPKAKTNFNPLMLTTHEEDEDPPHPPTATGQFELFPRPACSSMSSTLESSSGPRVGSGSGLTRMMKIPRPVYPPEDCRSDCDSSSSVVDDRCEVDHTSSFLNAKQPLPFDLNLPPPPSLDFDADDLHLACQQQSDSSCGDCSDILSHDFQLAIFIIRLGSRASGYPSLDGMLHSGIHQVWKSFQGKPLILQSEYDNEGLLLSQPPDVQGLDIPQQGLPACFTDEIPLTLRSAFADSGPLSSDFSLLLPTWSISFEKGLNLTNSAGLDMYSSNSSCESILDFRPALYCPVLSTFQD</sequence>
<dbReference type="GO" id="GO:0003677">
    <property type="term" value="F:DNA binding"/>
    <property type="evidence" value="ECO:0007669"/>
    <property type="project" value="UniProtKB-KW"/>
</dbReference>
<keyword evidence="4" id="KW-0805">Transcription regulation</keyword>
<evidence type="ECO:0000256" key="8">
    <source>
        <dbReference type="ARBA" id="ARBA00023242"/>
    </source>
</evidence>
<dbReference type="EMBL" id="MLFT02000007">
    <property type="protein sequence ID" value="PHT43064.1"/>
    <property type="molecule type" value="Genomic_DNA"/>
</dbReference>
<reference evidence="12" key="2">
    <citation type="journal article" date="2017" name="J. Anim. Genet.">
        <title>Multiple reference genome sequences of hot pepper reveal the massive evolution of plant disease resistance genes by retroduplication.</title>
        <authorList>
            <person name="Kim S."/>
            <person name="Park J."/>
            <person name="Yeom S.-I."/>
            <person name="Kim Y.-M."/>
            <person name="Seo E."/>
            <person name="Kim K.-T."/>
            <person name="Kim M.-S."/>
            <person name="Lee J.M."/>
            <person name="Cheong K."/>
            <person name="Shin H.-S."/>
            <person name="Kim S.-B."/>
            <person name="Han K."/>
            <person name="Lee J."/>
            <person name="Park M."/>
            <person name="Lee H.-A."/>
            <person name="Lee H.-Y."/>
            <person name="Lee Y."/>
            <person name="Oh S."/>
            <person name="Lee J.H."/>
            <person name="Choi E."/>
            <person name="Choi E."/>
            <person name="Lee S.E."/>
            <person name="Jeon J."/>
            <person name="Kim H."/>
            <person name="Choi G."/>
            <person name="Song H."/>
            <person name="Lee J."/>
            <person name="Lee S.-C."/>
            <person name="Kwon J.-K."/>
            <person name="Lee H.-Y."/>
            <person name="Koo N."/>
            <person name="Hong Y."/>
            <person name="Kim R.W."/>
            <person name="Kang W.-H."/>
            <person name="Huh J.H."/>
            <person name="Kang B.-C."/>
            <person name="Yang T.-J."/>
            <person name="Lee Y.-H."/>
            <person name="Bennetzen J.L."/>
            <person name="Choi D."/>
        </authorList>
    </citation>
    <scope>NUCLEOTIDE SEQUENCE [LARGE SCALE GENOMIC DNA]</scope>
    <source>
        <strain evidence="12">cv. PBC81</strain>
    </source>
</reference>
<dbReference type="PRINTS" id="PR00367">
    <property type="entry name" value="ETHRSPELEMNT"/>
</dbReference>
<dbReference type="InterPro" id="IPR016177">
    <property type="entry name" value="DNA-bd_dom_sf"/>
</dbReference>
<feature type="compositionally biased region" description="Low complexity" evidence="9">
    <location>
        <begin position="116"/>
        <end position="131"/>
    </location>
</feature>
<evidence type="ECO:0000256" key="7">
    <source>
        <dbReference type="ARBA" id="ARBA00023163"/>
    </source>
</evidence>
<dbReference type="GO" id="GO:0005634">
    <property type="term" value="C:nucleus"/>
    <property type="evidence" value="ECO:0007669"/>
    <property type="project" value="UniProtKB-SubCell"/>
</dbReference>
<dbReference type="InterPro" id="IPR036955">
    <property type="entry name" value="AP2/ERF_dom_sf"/>
</dbReference>
<keyword evidence="3" id="KW-0611">Plant defense</keyword>
<dbReference type="FunFam" id="3.30.730.10:FF:000001">
    <property type="entry name" value="Ethylene-responsive transcription factor 2"/>
    <property type="match status" value="1"/>
</dbReference>
<evidence type="ECO:0000313" key="11">
    <source>
        <dbReference type="EMBL" id="PHT43064.1"/>
    </source>
</evidence>
<dbReference type="SMART" id="SM00380">
    <property type="entry name" value="AP2"/>
    <property type="match status" value="1"/>
</dbReference>
<dbReference type="GO" id="GO:0003700">
    <property type="term" value="F:DNA-binding transcription factor activity"/>
    <property type="evidence" value="ECO:0007669"/>
    <property type="project" value="InterPro"/>
</dbReference>
<protein>
    <submittedName>
        <fullName evidence="11">Ethylene-responsive transcription factor 4</fullName>
    </submittedName>
</protein>
<feature type="region of interest" description="Disordered" evidence="9">
    <location>
        <begin position="1"/>
        <end position="35"/>
    </location>
</feature>
<organism evidence="11 12">
    <name type="scientific">Capsicum baccatum</name>
    <name type="common">Peruvian pepper</name>
    <dbReference type="NCBI Taxonomy" id="33114"/>
    <lineage>
        <taxon>Eukaryota</taxon>
        <taxon>Viridiplantae</taxon>
        <taxon>Streptophyta</taxon>
        <taxon>Embryophyta</taxon>
        <taxon>Tracheophyta</taxon>
        <taxon>Spermatophyta</taxon>
        <taxon>Magnoliopsida</taxon>
        <taxon>eudicotyledons</taxon>
        <taxon>Gunneridae</taxon>
        <taxon>Pentapetalae</taxon>
        <taxon>asterids</taxon>
        <taxon>lamiids</taxon>
        <taxon>Solanales</taxon>
        <taxon>Solanaceae</taxon>
        <taxon>Solanoideae</taxon>
        <taxon>Capsiceae</taxon>
        <taxon>Capsicum</taxon>
    </lineage>
</organism>
<keyword evidence="6" id="KW-0010">Activator</keyword>
<comment type="subcellular location">
    <subcellularLocation>
        <location evidence="1">Nucleus</location>
    </subcellularLocation>
</comment>
<dbReference type="AlphaFoldDB" id="A0A2G2WCT1"/>